<reference evidence="1" key="2">
    <citation type="submission" date="2016-06" db="EMBL/GenBank/DDBJ databases">
        <title>The genome of a short-lived fish provides insights into sex chromosome evolution and the genetic control of aging.</title>
        <authorList>
            <person name="Reichwald K."/>
            <person name="Felder M."/>
            <person name="Petzold A."/>
            <person name="Koch P."/>
            <person name="Groth M."/>
            <person name="Platzer M."/>
        </authorList>
    </citation>
    <scope>NUCLEOTIDE SEQUENCE</scope>
    <source>
        <tissue evidence="1">Brain</tissue>
    </source>
</reference>
<proteinExistence type="predicted"/>
<organism evidence="1">
    <name type="scientific">Nothobranchius furzeri</name>
    <name type="common">Turquoise killifish</name>
    <dbReference type="NCBI Taxonomy" id="105023"/>
    <lineage>
        <taxon>Eukaryota</taxon>
        <taxon>Metazoa</taxon>
        <taxon>Chordata</taxon>
        <taxon>Craniata</taxon>
        <taxon>Vertebrata</taxon>
        <taxon>Euteleostomi</taxon>
        <taxon>Actinopterygii</taxon>
        <taxon>Neopterygii</taxon>
        <taxon>Teleostei</taxon>
        <taxon>Neoteleostei</taxon>
        <taxon>Acanthomorphata</taxon>
        <taxon>Ovalentaria</taxon>
        <taxon>Atherinomorphae</taxon>
        <taxon>Cyprinodontiformes</taxon>
        <taxon>Nothobranchiidae</taxon>
        <taxon>Nothobranchius</taxon>
    </lineage>
</organism>
<dbReference type="AlphaFoldDB" id="A0A1A8B5W8"/>
<protein>
    <submittedName>
        <fullName evidence="1">Uncharacterized protein</fullName>
    </submittedName>
</protein>
<evidence type="ECO:0000313" key="1">
    <source>
        <dbReference type="EMBL" id="SBP62071.1"/>
    </source>
</evidence>
<gene>
    <name evidence="1" type="primary">Nfu_g_1_023168</name>
</gene>
<dbReference type="EMBL" id="HADY01023586">
    <property type="protein sequence ID" value="SBP62071.1"/>
    <property type="molecule type" value="Transcribed_RNA"/>
</dbReference>
<reference evidence="1" key="1">
    <citation type="submission" date="2016-05" db="EMBL/GenBank/DDBJ databases">
        <authorList>
            <person name="Lavstsen T."/>
            <person name="Jespersen J.S."/>
        </authorList>
    </citation>
    <scope>NUCLEOTIDE SEQUENCE</scope>
    <source>
        <tissue evidence="1">Brain</tissue>
    </source>
</reference>
<accession>A0A1A8B5W8</accession>
<name>A0A1A8B5W8_NOTFU</name>
<sequence length="107" mass="12149">ADSTFTCFSPSQPESAAVFLHLCQIAQADKCLQGVWRIKKANTTAGWATDSHTVKPQRCFDGEQTESRWHGSKERLTFYILLCGGSLLLFSRLRSPFGFTQQYQYSY</sequence>
<feature type="non-terminal residue" evidence="1">
    <location>
        <position position="1"/>
    </location>
</feature>
<feature type="non-terminal residue" evidence="1">
    <location>
        <position position="107"/>
    </location>
</feature>